<name>A0A3P6QWA2_CYLGO</name>
<reference evidence="1 2" key="1">
    <citation type="submission" date="2018-11" db="EMBL/GenBank/DDBJ databases">
        <authorList>
            <consortium name="Pathogen Informatics"/>
        </authorList>
    </citation>
    <scope>NUCLEOTIDE SEQUENCE [LARGE SCALE GENOMIC DNA]</scope>
</reference>
<gene>
    <name evidence="1" type="ORF">CGOC_LOCUS3154</name>
</gene>
<dbReference type="OrthoDB" id="10056930at2759"/>
<dbReference type="AlphaFoldDB" id="A0A3P6QWA2"/>
<evidence type="ECO:0000313" key="2">
    <source>
        <dbReference type="Proteomes" id="UP000271889"/>
    </source>
</evidence>
<organism evidence="1 2">
    <name type="scientific">Cylicostephanus goldi</name>
    <name type="common">Nematode worm</name>
    <dbReference type="NCBI Taxonomy" id="71465"/>
    <lineage>
        <taxon>Eukaryota</taxon>
        <taxon>Metazoa</taxon>
        <taxon>Ecdysozoa</taxon>
        <taxon>Nematoda</taxon>
        <taxon>Chromadorea</taxon>
        <taxon>Rhabditida</taxon>
        <taxon>Rhabditina</taxon>
        <taxon>Rhabditomorpha</taxon>
        <taxon>Strongyloidea</taxon>
        <taxon>Strongylidae</taxon>
        <taxon>Cylicostephanus</taxon>
    </lineage>
</organism>
<keyword evidence="2" id="KW-1185">Reference proteome</keyword>
<sequence>MYSLVTEFSLRPPLPPPLTPLFFFCMACCRAGGQLGGMMSSLPDHPDVDHKDRNRQVLSSRGRSTVRFGSVYRNPSVPAKKNEFVNSFWRQLMIERWKEETRPKQQNIYENAEVKTVQKQLRMLALNNSYAASEHRSKYEVKP</sequence>
<dbReference type="Proteomes" id="UP000271889">
    <property type="component" value="Unassembled WGS sequence"/>
</dbReference>
<evidence type="ECO:0000313" key="1">
    <source>
        <dbReference type="EMBL" id="VDK54946.1"/>
    </source>
</evidence>
<dbReference type="EMBL" id="UYRV01007762">
    <property type="protein sequence ID" value="VDK54946.1"/>
    <property type="molecule type" value="Genomic_DNA"/>
</dbReference>
<proteinExistence type="predicted"/>
<accession>A0A3P6QWA2</accession>
<protein>
    <submittedName>
        <fullName evidence="1">Uncharacterized protein</fullName>
    </submittedName>
</protein>